<evidence type="ECO:0000313" key="12">
    <source>
        <dbReference type="EMBL" id="MBC2960678.1"/>
    </source>
</evidence>
<comment type="function">
    <text evidence="10">Phosphorylase is an important allosteric enzyme in carbohydrate metabolism. Enzymes from different sources differ in their regulatory mechanisms and in their natural substrates. However, all known phosphorylases share catalytic and structural properties.</text>
</comment>
<dbReference type="EC" id="2.4.1.1" evidence="4"/>
<dbReference type="InterPro" id="IPR052182">
    <property type="entry name" value="Glycogen/Maltodextrin_Phosph"/>
</dbReference>
<evidence type="ECO:0000256" key="3">
    <source>
        <dbReference type="ARBA" id="ARBA00006047"/>
    </source>
</evidence>
<comment type="similarity">
    <text evidence="3">Belongs to the glycogen phosphorylase family.</text>
</comment>
<evidence type="ECO:0000313" key="13">
    <source>
        <dbReference type="Proteomes" id="UP000604001"/>
    </source>
</evidence>
<comment type="caution">
    <text evidence="12">The sequence shown here is derived from an EMBL/GenBank/DDBJ whole genome shotgun (WGS) entry which is preliminary data.</text>
</comment>
<evidence type="ECO:0000259" key="11">
    <source>
        <dbReference type="Pfam" id="PF11897"/>
    </source>
</evidence>
<evidence type="ECO:0000256" key="6">
    <source>
        <dbReference type="ARBA" id="ARBA00022676"/>
    </source>
</evidence>
<keyword evidence="8" id="KW-0663">Pyridoxal phosphate</keyword>
<evidence type="ECO:0000256" key="10">
    <source>
        <dbReference type="ARBA" id="ARBA00025174"/>
    </source>
</evidence>
<keyword evidence="9" id="KW-0119">Carbohydrate metabolism</keyword>
<evidence type="ECO:0000256" key="8">
    <source>
        <dbReference type="ARBA" id="ARBA00022898"/>
    </source>
</evidence>
<dbReference type="SUPFAM" id="SSF53756">
    <property type="entry name" value="UDP-Glycosyltransferase/glycogen phosphorylase"/>
    <property type="match status" value="1"/>
</dbReference>
<dbReference type="EMBL" id="JACMYC010000005">
    <property type="protein sequence ID" value="MBC2960678.1"/>
    <property type="molecule type" value="Genomic_DNA"/>
</dbReference>
<evidence type="ECO:0000256" key="2">
    <source>
        <dbReference type="ARBA" id="ARBA00001933"/>
    </source>
</evidence>
<evidence type="ECO:0000256" key="5">
    <source>
        <dbReference type="ARBA" id="ARBA00022533"/>
    </source>
</evidence>
<dbReference type="PIRSF" id="PIRSF000460">
    <property type="entry name" value="Pprylas_GlgP"/>
    <property type="match status" value="1"/>
</dbReference>
<keyword evidence="6" id="KW-0328">Glycosyltransferase</keyword>
<dbReference type="InterPro" id="IPR011834">
    <property type="entry name" value="Agluc_phsphrylas"/>
</dbReference>
<proteinExistence type="inferred from homology"/>
<accession>A0ABR6U967</accession>
<evidence type="ECO:0000256" key="7">
    <source>
        <dbReference type="ARBA" id="ARBA00022679"/>
    </source>
</evidence>
<gene>
    <name evidence="12" type="primary">glgP</name>
    <name evidence="12" type="ORF">H7344_10280</name>
</gene>
<dbReference type="PANTHER" id="PTHR42655:SF1">
    <property type="entry name" value="GLYCOGEN PHOSPHORYLASE"/>
    <property type="match status" value="1"/>
</dbReference>
<dbReference type="InterPro" id="IPR000811">
    <property type="entry name" value="Glyco_trans_35"/>
</dbReference>
<keyword evidence="5" id="KW-0021">Allosteric enzyme</keyword>
<evidence type="ECO:0000256" key="4">
    <source>
        <dbReference type="ARBA" id="ARBA00012591"/>
    </source>
</evidence>
<dbReference type="Gene3D" id="3.40.50.2000">
    <property type="entry name" value="Glycogen Phosphorylase B"/>
    <property type="match status" value="3"/>
</dbReference>
<keyword evidence="7" id="KW-0808">Transferase</keyword>
<dbReference type="PROSITE" id="PS00102">
    <property type="entry name" value="PHOSPHORYLASE"/>
    <property type="match status" value="1"/>
</dbReference>
<dbReference type="Pfam" id="PF11897">
    <property type="entry name" value="DUF3417"/>
    <property type="match status" value="1"/>
</dbReference>
<keyword evidence="13" id="KW-1185">Reference proteome</keyword>
<sequence length="858" mass="94348">MRAIRRFTVRPVLPAELTALGELAGNLRWSWHPETQDVFERVDPVLWQTTGRDPVKLLGSVGRARLDELARDEDFLAALAAARADLQAYLTEDRWYQQRGPADGPSSIAYFSPEFGITAVLPQYSGGLGILAGDHLKAASDLGVPIVGVGLLYKHGYFKQSLSREGWQQEKYPVLDPDELPISLLREADGSRAAIAISMPDGPDLIARIWVASVGRVPLLMLDTDVEENPEHHVGVTDRLYGGNSEHRLRQELLLGIGGVRALRAYSRITGHPSPDVFHTNEGHAGFLGLERIRELTVDEAGPRLDFDTALEVGRASTVFTTHTPVPAGIDRFPRTLVEQYLSDAGAVPGVPVDRVLALGAEDYEGGDGSVFNMAVMGFRLAQRANGVSQLHGHVSREMFNGLWPAFDESEVPIGSITNGVHAPTWVAREVFELAGEVGADPDDLDSFWAAADKIPGRRIWDVKRRLRERLVADARRRMERSYLKRGHARAELGWIDGALDPDVLTIGFARRAASYKRLTLLLRDPARLKRLLTDPDRPVQLVMAGKAHPADDGGKKLIQAIVQLADDPEVRHRIAYLPNYDIAMAQPLYPGCDVWLNNPLRPYEACGTSGMKAALNGGLNLSILDGWWDEWYDGENGWAIPSADGVEDTDKRDDLEAAALYDLIENEVAPRFYDVDEEGVPTRWLEMLRHTLKSLGPKVLATRMVRDYTKQLYVPAAVNARRLNDDYAGAAELAGWKRRVRGGWPGVRVEHVESTGVGDVPEVGAVMSVRAFVALGELSADDVAVQLVHGRTTSEDELRDTSITELSVVESYEGGRHRFDGDVTLDQSGAFGYTVRVVPRHPALVSPAELGVVALPS</sequence>
<dbReference type="InterPro" id="IPR024517">
    <property type="entry name" value="Glycogen_phosphorylase_DUF3417"/>
</dbReference>
<dbReference type="NCBIfam" id="TIGR02094">
    <property type="entry name" value="more_P_ylases"/>
    <property type="match status" value="1"/>
</dbReference>
<feature type="domain" description="DUF3417" evidence="11">
    <location>
        <begin position="13"/>
        <end position="121"/>
    </location>
</feature>
<comment type="catalytic activity">
    <reaction evidence="1">
        <text>[(1-&gt;4)-alpha-D-glucosyl](n) + phosphate = [(1-&gt;4)-alpha-D-glucosyl](n-1) + alpha-D-glucose 1-phosphate</text>
        <dbReference type="Rhea" id="RHEA:41732"/>
        <dbReference type="Rhea" id="RHEA-COMP:9584"/>
        <dbReference type="Rhea" id="RHEA-COMP:9586"/>
        <dbReference type="ChEBI" id="CHEBI:15444"/>
        <dbReference type="ChEBI" id="CHEBI:43474"/>
        <dbReference type="ChEBI" id="CHEBI:58601"/>
        <dbReference type="EC" id="2.4.1.1"/>
    </reaction>
</comment>
<dbReference type="Proteomes" id="UP000604001">
    <property type="component" value="Unassembled WGS sequence"/>
</dbReference>
<name>A0ABR6U967_9ACTN</name>
<evidence type="ECO:0000256" key="1">
    <source>
        <dbReference type="ARBA" id="ARBA00001275"/>
    </source>
</evidence>
<dbReference type="InterPro" id="IPR035090">
    <property type="entry name" value="Pyridoxal_P_attach_site"/>
</dbReference>
<dbReference type="RefSeq" id="WP_186345953.1">
    <property type="nucleotide sequence ID" value="NZ_BMMR01000005.1"/>
</dbReference>
<evidence type="ECO:0000256" key="9">
    <source>
        <dbReference type="ARBA" id="ARBA00023277"/>
    </source>
</evidence>
<dbReference type="PANTHER" id="PTHR42655">
    <property type="entry name" value="GLYCOGEN PHOSPHORYLASE"/>
    <property type="match status" value="1"/>
</dbReference>
<reference evidence="12 13" key="1">
    <citation type="submission" date="2020-08" db="EMBL/GenBank/DDBJ databases">
        <title>novel species in genus Nocardioides.</title>
        <authorList>
            <person name="Zhang G."/>
        </authorList>
    </citation>
    <scope>NUCLEOTIDE SEQUENCE [LARGE SCALE GENOMIC DNA]</scope>
    <source>
        <strain evidence="12 13">SC8A-24</strain>
    </source>
</reference>
<protein>
    <recommendedName>
        <fullName evidence="4">glycogen phosphorylase</fullName>
        <ecNumber evidence="4">2.4.1.1</ecNumber>
    </recommendedName>
</protein>
<comment type="cofactor">
    <cofactor evidence="2">
        <name>pyridoxal 5'-phosphate</name>
        <dbReference type="ChEBI" id="CHEBI:597326"/>
    </cofactor>
</comment>
<dbReference type="Pfam" id="PF00343">
    <property type="entry name" value="Phosphorylase"/>
    <property type="match status" value="1"/>
</dbReference>
<organism evidence="12 13">
    <name type="scientific">Nocardioides deserti</name>
    <dbReference type="NCBI Taxonomy" id="1588644"/>
    <lineage>
        <taxon>Bacteria</taxon>
        <taxon>Bacillati</taxon>
        <taxon>Actinomycetota</taxon>
        <taxon>Actinomycetes</taxon>
        <taxon>Propionibacteriales</taxon>
        <taxon>Nocardioidaceae</taxon>
        <taxon>Nocardioides</taxon>
    </lineage>
</organism>